<proteinExistence type="predicted"/>
<organism evidence="3 4">
    <name type="scientific">Alitiscatomonas aceti</name>
    <dbReference type="NCBI Taxonomy" id="2981724"/>
    <lineage>
        <taxon>Bacteria</taxon>
        <taxon>Bacillati</taxon>
        <taxon>Bacillota</taxon>
        <taxon>Clostridia</taxon>
        <taxon>Lachnospirales</taxon>
        <taxon>Lachnospiraceae</taxon>
        <taxon>Alitiscatomonas</taxon>
    </lineage>
</organism>
<dbReference type="Gene3D" id="2.10.270.10">
    <property type="entry name" value="Cholin Binding"/>
    <property type="match status" value="1"/>
</dbReference>
<dbReference type="Proteomes" id="UP001652395">
    <property type="component" value="Unassembled WGS sequence"/>
</dbReference>
<keyword evidence="4" id="KW-1185">Reference proteome</keyword>
<feature type="repeat" description="Cell wall-binding" evidence="2">
    <location>
        <begin position="63"/>
        <end position="82"/>
    </location>
</feature>
<accession>A0ABT2V3G2</accession>
<dbReference type="InterPro" id="IPR018337">
    <property type="entry name" value="Cell_wall/Cho-bd_repeat"/>
</dbReference>
<evidence type="ECO:0000313" key="3">
    <source>
        <dbReference type="EMBL" id="MCU6800976.1"/>
    </source>
</evidence>
<comment type="caution">
    <text evidence="3">The sequence shown here is derived from an EMBL/GenBank/DDBJ whole genome shotgun (WGS) entry which is preliminary data.</text>
</comment>
<reference evidence="3 4" key="1">
    <citation type="journal article" date="2021" name="ISME Commun">
        <title>Automated analysis of genomic sequences facilitates high-throughput and comprehensive description of bacteria.</title>
        <authorList>
            <person name="Hitch T.C.A."/>
        </authorList>
    </citation>
    <scope>NUCLEOTIDE SEQUENCE [LARGE SCALE GENOMIC DNA]</scope>
    <source>
        <strain evidence="4">f_CCE</strain>
    </source>
</reference>
<protein>
    <submittedName>
        <fullName evidence="3">Uncharacterized protein</fullName>
    </submittedName>
</protein>
<dbReference type="RefSeq" id="WP_262563160.1">
    <property type="nucleotide sequence ID" value="NZ_JAOQJF010000034.1"/>
</dbReference>
<gene>
    <name evidence="3" type="ORF">OCV69_13745</name>
</gene>
<dbReference type="EMBL" id="JAOQJF010000034">
    <property type="protein sequence ID" value="MCU6800976.1"/>
    <property type="molecule type" value="Genomic_DNA"/>
</dbReference>
<keyword evidence="1" id="KW-0677">Repeat</keyword>
<name>A0ABT2V3G2_9FIRM</name>
<evidence type="ECO:0000256" key="2">
    <source>
        <dbReference type="PROSITE-ProRule" id="PRU00591"/>
    </source>
</evidence>
<dbReference type="Pfam" id="PF19127">
    <property type="entry name" value="Choline_bind_3"/>
    <property type="match status" value="1"/>
</dbReference>
<evidence type="ECO:0000256" key="1">
    <source>
        <dbReference type="ARBA" id="ARBA00022737"/>
    </source>
</evidence>
<dbReference type="SUPFAM" id="SSF69360">
    <property type="entry name" value="Cell wall binding repeat"/>
    <property type="match status" value="1"/>
</dbReference>
<dbReference type="PROSITE" id="PS51170">
    <property type="entry name" value="CW"/>
    <property type="match status" value="1"/>
</dbReference>
<sequence>MTKKVKITLLIGLILCIFNAEIVMAASNIPYALDFFNRSNAQGTWHQDSIGWWFEYSGGGYPTNTWEQINDNWYYFNEDGYMLVGWQEIDNEWFFYRIHLLHKSRLEQWYQDGRK</sequence>
<evidence type="ECO:0000313" key="4">
    <source>
        <dbReference type="Proteomes" id="UP001652395"/>
    </source>
</evidence>